<sequence>MQSMPGNLFIHSPQQLGQLFKGNFISLSLEFHWQSSKSSLARFSLYFIRAQTLVVMLQFDWVGSFNSHDPEYSPEWSPLKTLFWARSATPIDCWIFCPDLPLEGADDVDESHGYPV</sequence>
<proteinExistence type="predicted"/>
<comment type="caution">
    <text evidence="1">The sequence shown here is derived from an EMBL/GenBank/DDBJ whole genome shotgun (WGS) entry which is preliminary data.</text>
</comment>
<reference evidence="1" key="1">
    <citation type="submission" date="2021-06" db="EMBL/GenBank/DDBJ databases">
        <authorList>
            <person name="Kallberg Y."/>
            <person name="Tangrot J."/>
            <person name="Rosling A."/>
        </authorList>
    </citation>
    <scope>NUCLEOTIDE SEQUENCE</scope>
    <source>
        <strain evidence="1">BR232B</strain>
    </source>
</reference>
<accession>A0A9N8W131</accession>
<keyword evidence="2" id="KW-1185">Reference proteome</keyword>
<name>A0A9N8W131_9GLOM</name>
<protein>
    <submittedName>
        <fullName evidence="1">2221_t:CDS:1</fullName>
    </submittedName>
</protein>
<dbReference type="AlphaFoldDB" id="A0A9N8W131"/>
<gene>
    <name evidence="1" type="ORF">PBRASI_LOCUS1188</name>
</gene>
<evidence type="ECO:0000313" key="2">
    <source>
        <dbReference type="Proteomes" id="UP000789739"/>
    </source>
</evidence>
<dbReference type="EMBL" id="CAJVPI010000073">
    <property type="protein sequence ID" value="CAG8473385.1"/>
    <property type="molecule type" value="Genomic_DNA"/>
</dbReference>
<dbReference type="Proteomes" id="UP000789739">
    <property type="component" value="Unassembled WGS sequence"/>
</dbReference>
<organism evidence="1 2">
    <name type="scientific">Paraglomus brasilianum</name>
    <dbReference type="NCBI Taxonomy" id="144538"/>
    <lineage>
        <taxon>Eukaryota</taxon>
        <taxon>Fungi</taxon>
        <taxon>Fungi incertae sedis</taxon>
        <taxon>Mucoromycota</taxon>
        <taxon>Glomeromycotina</taxon>
        <taxon>Glomeromycetes</taxon>
        <taxon>Paraglomerales</taxon>
        <taxon>Paraglomeraceae</taxon>
        <taxon>Paraglomus</taxon>
    </lineage>
</organism>
<evidence type="ECO:0000313" key="1">
    <source>
        <dbReference type="EMBL" id="CAG8473385.1"/>
    </source>
</evidence>